<sequence length="455" mass="49634">MKPKFGIVCVHGIGRQAQGQTTRDVAMAVQRGAESLGGSVVEAEGEANVAPGARVLDVSLPDCDPIEVVLHDGRWDHLVEPPPWRSVLLWMLRVAPFTIWLTMAGWVNDILDVQERNGRTHPLLQILPAGAVMLVPIVAPLMMLLALLATPVVLVNRRFSAVARTIVSAWIGDAWMYRSDRLDDTAIASVRELVENVRQNADAVIMVGHSQGAEIGRRAAIDTNVDTCVWVGSGEFPLGILRMLRRSPGVVVALWAVLLTFPMVFALVLTAMWNGLAGLVGVAMDAFTGLWPPRIIMPDELGDRADAVSRGFLDFAWSGLGEVAFLLAYFGVAAFLIVRMANAPRDQQRRPDCEVAVVKSLMDPVCLGPRDDADFVRYVPVSRVKNWWREHVAYFDKPETGKTLIEAMVGANQISHVPHVPKLGVAIHVIGGLAAGAMAYALWALGTWMLTLLPF</sequence>
<organism evidence="2 3">
    <name type="scientific">Paramicrobacterium chengjingii</name>
    <dbReference type="NCBI Taxonomy" id="2769067"/>
    <lineage>
        <taxon>Bacteria</taxon>
        <taxon>Bacillati</taxon>
        <taxon>Actinomycetota</taxon>
        <taxon>Actinomycetes</taxon>
        <taxon>Micrococcales</taxon>
        <taxon>Microbacteriaceae</taxon>
        <taxon>Paramicrobacterium</taxon>
    </lineage>
</organism>
<dbReference type="SUPFAM" id="SSF53474">
    <property type="entry name" value="alpha/beta-Hydrolases"/>
    <property type="match status" value="1"/>
</dbReference>
<proteinExistence type="predicted"/>
<feature type="transmembrane region" description="Helical" evidence="1">
    <location>
        <begin position="126"/>
        <end position="155"/>
    </location>
</feature>
<dbReference type="RefSeq" id="WP_166987683.1">
    <property type="nucleotide sequence ID" value="NZ_CP061169.1"/>
</dbReference>
<accession>A0ABX6YGW0</accession>
<feature type="transmembrane region" description="Helical" evidence="1">
    <location>
        <begin position="250"/>
        <end position="273"/>
    </location>
</feature>
<dbReference type="EMBL" id="CP061169">
    <property type="protein sequence ID" value="QPZ38021.1"/>
    <property type="molecule type" value="Genomic_DNA"/>
</dbReference>
<feature type="transmembrane region" description="Helical" evidence="1">
    <location>
        <begin position="323"/>
        <end position="341"/>
    </location>
</feature>
<keyword evidence="1" id="KW-0812">Transmembrane</keyword>
<name>A0ABX6YGW0_9MICO</name>
<keyword evidence="1" id="KW-1133">Transmembrane helix</keyword>
<dbReference type="InterPro" id="IPR029058">
    <property type="entry name" value="AB_hydrolase_fold"/>
</dbReference>
<keyword evidence="1" id="KW-0472">Membrane</keyword>
<keyword evidence="3" id="KW-1185">Reference proteome</keyword>
<reference evidence="2 3" key="1">
    <citation type="submission" date="2020-12" db="EMBL/GenBank/DDBJ databases">
        <title>Microbacterium sp. HY060.</title>
        <authorList>
            <person name="Zhou J."/>
        </authorList>
    </citation>
    <scope>NUCLEOTIDE SEQUENCE [LARGE SCALE GENOMIC DNA]</scope>
    <source>
        <strain evidence="2 3">HY60</strain>
    </source>
</reference>
<evidence type="ECO:0000313" key="2">
    <source>
        <dbReference type="EMBL" id="QPZ38021.1"/>
    </source>
</evidence>
<gene>
    <name evidence="2" type="ORF">HCR76_14655</name>
</gene>
<protein>
    <submittedName>
        <fullName evidence="2">Uncharacterized protein</fullName>
    </submittedName>
</protein>
<feature type="transmembrane region" description="Helical" evidence="1">
    <location>
        <begin position="423"/>
        <end position="445"/>
    </location>
</feature>
<evidence type="ECO:0000313" key="3">
    <source>
        <dbReference type="Proteomes" id="UP000662814"/>
    </source>
</evidence>
<evidence type="ECO:0000256" key="1">
    <source>
        <dbReference type="SAM" id="Phobius"/>
    </source>
</evidence>
<dbReference type="Proteomes" id="UP000662814">
    <property type="component" value="Chromosome"/>
</dbReference>